<dbReference type="AlphaFoldDB" id="A0A4U2ZFL1"/>
<gene>
    <name evidence="5" type="ORF">FC756_01065</name>
</gene>
<dbReference type="GO" id="GO:0016887">
    <property type="term" value="F:ATP hydrolysis activity"/>
    <property type="evidence" value="ECO:0007669"/>
    <property type="project" value="InterPro"/>
</dbReference>
<name>A0A4U2ZFL1_9BACI</name>
<reference evidence="5 6" key="1">
    <citation type="submission" date="2019-04" db="EMBL/GenBank/DDBJ databases">
        <title>Lysinibacillus genome sequencing.</title>
        <authorList>
            <person name="Dunlap C."/>
        </authorList>
    </citation>
    <scope>NUCLEOTIDE SEQUENCE [LARGE SCALE GENOMIC DNA]</scope>
    <source>
        <strain evidence="5 6">CCTCC AB 2010389</strain>
    </source>
</reference>
<keyword evidence="6" id="KW-1185">Reference proteome</keyword>
<sequence>MIKVEGIYHKYKVRIGEEEWKSKIKYFLNPRYKYVDALQNINFTIKKGEIVGYIGPNGSGKSTTIKLLTGLMEPTAGKVVINNENPFKKRMKIAKYTGVLMGQKTNLWWDLPLFESFKILKKIYNVETKSNDQWLEYLISLLNIDYLKQPVRQLSLGQRMRAELVATFINEPKLVYLDEPTLGLDVSTKKNVMDFLIQINKDLNTTIMLTTHDLHDIEKVCERIILIDQGILKYDGKTSLFLSEFKCFRSVLISNQKKNIDLNMPKSFKKVDTRINAVEYIFNSSKYNDEQVKDIVRMIDSEATLIFKELDLESILKNNLEVLAYD</sequence>
<keyword evidence="2" id="KW-0547">Nucleotide-binding</keyword>
<keyword evidence="3 5" id="KW-0067">ATP-binding</keyword>
<evidence type="ECO:0000256" key="1">
    <source>
        <dbReference type="ARBA" id="ARBA00022448"/>
    </source>
</evidence>
<dbReference type="GO" id="GO:0005524">
    <property type="term" value="F:ATP binding"/>
    <property type="evidence" value="ECO:0007669"/>
    <property type="project" value="UniProtKB-KW"/>
</dbReference>
<dbReference type="Pfam" id="PF00005">
    <property type="entry name" value="ABC_tran"/>
    <property type="match status" value="1"/>
</dbReference>
<comment type="caution">
    <text evidence="5">The sequence shown here is derived from an EMBL/GenBank/DDBJ whole genome shotgun (WGS) entry which is preliminary data.</text>
</comment>
<protein>
    <submittedName>
        <fullName evidence="5">ATP-binding cassette domain-containing protein</fullName>
    </submittedName>
</protein>
<evidence type="ECO:0000256" key="3">
    <source>
        <dbReference type="ARBA" id="ARBA00022840"/>
    </source>
</evidence>
<accession>A0A4U2ZFL1</accession>
<dbReference type="PROSITE" id="PS50893">
    <property type="entry name" value="ABC_TRANSPORTER_2"/>
    <property type="match status" value="1"/>
</dbReference>
<dbReference type="RefSeq" id="WP_107896710.1">
    <property type="nucleotide sequence ID" value="NZ_PYWM01000024.1"/>
</dbReference>
<dbReference type="InterPro" id="IPR017871">
    <property type="entry name" value="ABC_transporter-like_CS"/>
</dbReference>
<dbReference type="Gene3D" id="3.40.50.300">
    <property type="entry name" value="P-loop containing nucleotide triphosphate hydrolases"/>
    <property type="match status" value="1"/>
</dbReference>
<dbReference type="InterPro" id="IPR027417">
    <property type="entry name" value="P-loop_NTPase"/>
</dbReference>
<keyword evidence="1" id="KW-0813">Transport</keyword>
<dbReference type="PANTHER" id="PTHR42711">
    <property type="entry name" value="ABC TRANSPORTER ATP-BINDING PROTEIN"/>
    <property type="match status" value="1"/>
</dbReference>
<dbReference type="SUPFAM" id="SSF52540">
    <property type="entry name" value="P-loop containing nucleoside triphosphate hydrolases"/>
    <property type="match status" value="1"/>
</dbReference>
<evidence type="ECO:0000313" key="6">
    <source>
        <dbReference type="Proteomes" id="UP000308744"/>
    </source>
</evidence>
<dbReference type="PROSITE" id="PS00211">
    <property type="entry name" value="ABC_TRANSPORTER_1"/>
    <property type="match status" value="1"/>
</dbReference>
<dbReference type="InterPro" id="IPR003593">
    <property type="entry name" value="AAA+_ATPase"/>
</dbReference>
<dbReference type="EMBL" id="SZPU01000002">
    <property type="protein sequence ID" value="TKI72682.1"/>
    <property type="molecule type" value="Genomic_DNA"/>
</dbReference>
<feature type="domain" description="ABC transporter" evidence="4">
    <location>
        <begin position="2"/>
        <end position="254"/>
    </location>
</feature>
<proteinExistence type="predicted"/>
<evidence type="ECO:0000256" key="2">
    <source>
        <dbReference type="ARBA" id="ARBA00022741"/>
    </source>
</evidence>
<dbReference type="Proteomes" id="UP000308744">
    <property type="component" value="Unassembled WGS sequence"/>
</dbReference>
<dbReference type="SMART" id="SM00382">
    <property type="entry name" value="AAA"/>
    <property type="match status" value="1"/>
</dbReference>
<dbReference type="InterPro" id="IPR050763">
    <property type="entry name" value="ABC_transporter_ATP-binding"/>
</dbReference>
<dbReference type="PANTHER" id="PTHR42711:SF1">
    <property type="entry name" value="ABC-TRANSPORT PROTEIN, ATP-BINDING COMPONENT"/>
    <property type="match status" value="1"/>
</dbReference>
<evidence type="ECO:0000313" key="5">
    <source>
        <dbReference type="EMBL" id="TKI72682.1"/>
    </source>
</evidence>
<organism evidence="5 6">
    <name type="scientific">Lysinibacillus mangiferihumi</name>
    <dbReference type="NCBI Taxonomy" id="1130819"/>
    <lineage>
        <taxon>Bacteria</taxon>
        <taxon>Bacillati</taxon>
        <taxon>Bacillota</taxon>
        <taxon>Bacilli</taxon>
        <taxon>Bacillales</taxon>
        <taxon>Bacillaceae</taxon>
        <taxon>Lysinibacillus</taxon>
    </lineage>
</organism>
<evidence type="ECO:0000259" key="4">
    <source>
        <dbReference type="PROSITE" id="PS50893"/>
    </source>
</evidence>
<dbReference type="InterPro" id="IPR003439">
    <property type="entry name" value="ABC_transporter-like_ATP-bd"/>
</dbReference>